<comment type="caution">
    <text evidence="2">The sequence shown here is derived from an EMBL/GenBank/DDBJ whole genome shotgun (WGS) entry which is preliminary data.</text>
</comment>
<feature type="region of interest" description="Disordered" evidence="1">
    <location>
        <begin position="1"/>
        <end position="44"/>
    </location>
</feature>
<dbReference type="EMBL" id="AKCR02000065">
    <property type="protein sequence ID" value="PKK22222.1"/>
    <property type="molecule type" value="Genomic_DNA"/>
</dbReference>
<sequence>MSSSSSRRHRLAEDLVRERERGRRGGRRGGSVRVPPEDDHTPVGSPILLEEVESSPVHMLHLDGQSTAAVKGCLEGENLEDLETARDEQVDLLQGTERTAMSSVQKEKSFALMALAALAPGTLGERYSASVSQPLLAPVKDQAIEVEIPCAGTTEMCRVASDLPQCVWREGSSKSECVSGRCVYPYRYTHIERSTIERLAVSFIGLGADGVLLISKEVAWGNKGMDLTSMQAVLAGLRASFRASADRALHVGSSPRKRN</sequence>
<evidence type="ECO:0000256" key="1">
    <source>
        <dbReference type="SAM" id="MobiDB-lite"/>
    </source>
</evidence>
<evidence type="ECO:0000313" key="2">
    <source>
        <dbReference type="EMBL" id="PKK22222.1"/>
    </source>
</evidence>
<protein>
    <submittedName>
        <fullName evidence="2">Putative LOC102090862</fullName>
    </submittedName>
</protein>
<keyword evidence="3" id="KW-1185">Reference proteome</keyword>
<dbReference type="Proteomes" id="UP000053872">
    <property type="component" value="Unassembled WGS sequence"/>
</dbReference>
<evidence type="ECO:0000313" key="3">
    <source>
        <dbReference type="Proteomes" id="UP000053872"/>
    </source>
</evidence>
<dbReference type="STRING" id="8932.A0A2I0LXR2"/>
<feature type="compositionally biased region" description="Basic and acidic residues" evidence="1">
    <location>
        <begin position="11"/>
        <end position="23"/>
    </location>
</feature>
<dbReference type="AlphaFoldDB" id="A0A2I0LXR2"/>
<reference evidence="2 3" key="1">
    <citation type="journal article" date="2013" name="Science">
        <title>Genomic diversity and evolution of the head crest in the rock pigeon.</title>
        <authorList>
            <person name="Shapiro M.D."/>
            <person name="Kronenberg Z."/>
            <person name="Li C."/>
            <person name="Domyan E.T."/>
            <person name="Pan H."/>
            <person name="Campbell M."/>
            <person name="Tan H."/>
            <person name="Huff C.D."/>
            <person name="Hu H."/>
            <person name="Vickrey A.I."/>
            <person name="Nielsen S.C."/>
            <person name="Stringham S.A."/>
            <person name="Hu H."/>
            <person name="Willerslev E."/>
            <person name="Gilbert M.T."/>
            <person name="Yandell M."/>
            <person name="Zhang G."/>
            <person name="Wang J."/>
        </authorList>
    </citation>
    <scope>NUCLEOTIDE SEQUENCE [LARGE SCALE GENOMIC DNA]</scope>
    <source>
        <tissue evidence="2">Blood</tissue>
    </source>
</reference>
<organism evidence="2 3">
    <name type="scientific">Columba livia</name>
    <name type="common">Rock dove</name>
    <dbReference type="NCBI Taxonomy" id="8932"/>
    <lineage>
        <taxon>Eukaryota</taxon>
        <taxon>Metazoa</taxon>
        <taxon>Chordata</taxon>
        <taxon>Craniata</taxon>
        <taxon>Vertebrata</taxon>
        <taxon>Euteleostomi</taxon>
        <taxon>Archelosauria</taxon>
        <taxon>Archosauria</taxon>
        <taxon>Dinosauria</taxon>
        <taxon>Saurischia</taxon>
        <taxon>Theropoda</taxon>
        <taxon>Coelurosauria</taxon>
        <taxon>Aves</taxon>
        <taxon>Neognathae</taxon>
        <taxon>Neoaves</taxon>
        <taxon>Columbimorphae</taxon>
        <taxon>Columbiformes</taxon>
        <taxon>Columbidae</taxon>
        <taxon>Columba</taxon>
    </lineage>
</organism>
<feature type="compositionally biased region" description="Basic residues" evidence="1">
    <location>
        <begin position="1"/>
        <end position="10"/>
    </location>
</feature>
<accession>A0A2I0LXR2</accession>
<dbReference type="InParanoid" id="A0A2I0LXR2"/>
<gene>
    <name evidence="2" type="ORF">A306_00011028</name>
</gene>
<proteinExistence type="predicted"/>
<name>A0A2I0LXR2_COLLI</name>